<proteinExistence type="predicted"/>
<dbReference type="SUPFAM" id="SSF140453">
    <property type="entry name" value="EsxAB dimer-like"/>
    <property type="match status" value="1"/>
</dbReference>
<name>A0A934U3A7_9NOCA</name>
<reference evidence="1" key="1">
    <citation type="submission" date="2020-12" db="EMBL/GenBank/DDBJ databases">
        <title>Antrihabitans popcorni sp. nov. and Antrihabitans auranticaus sp. nov., isolated from a larva cave.</title>
        <authorList>
            <person name="Lee S.D."/>
            <person name="Kim I.S."/>
        </authorList>
    </citation>
    <scope>NUCLEOTIDE SEQUENCE</scope>
    <source>
        <strain evidence="1">YC3-6</strain>
    </source>
</reference>
<comment type="caution">
    <text evidence="1">The sequence shown here is derived from an EMBL/GenBank/DDBJ whole genome shotgun (WGS) entry which is preliminary data.</text>
</comment>
<accession>A0A934U3A7</accession>
<dbReference type="RefSeq" id="WP_199703400.1">
    <property type="nucleotide sequence ID" value="NZ_JAEMNV010000002.1"/>
</dbReference>
<evidence type="ECO:0000313" key="2">
    <source>
        <dbReference type="Proteomes" id="UP000655868"/>
    </source>
</evidence>
<dbReference type="EMBL" id="JAEMNV010000002">
    <property type="protein sequence ID" value="MBJ8338748.1"/>
    <property type="molecule type" value="Genomic_DNA"/>
</dbReference>
<protein>
    <recommendedName>
        <fullName evidence="3">WXG100 family type VII secretion target</fullName>
    </recommendedName>
</protein>
<sequence length="94" mass="10656">MAHGYDLPTMERFVAELDGRISSLIEINNAVRHSATTTKSDFDGDGGDSFWTGNTDWHRQTDELLDELRALRARVQGCYDNYTEAHRVNCAMFA</sequence>
<dbReference type="Proteomes" id="UP000655868">
    <property type="component" value="Unassembled WGS sequence"/>
</dbReference>
<keyword evidence="2" id="KW-1185">Reference proteome</keyword>
<dbReference type="Gene3D" id="1.10.287.1060">
    <property type="entry name" value="ESAT-6-like"/>
    <property type="match status" value="1"/>
</dbReference>
<gene>
    <name evidence="1" type="ORF">JGU71_07605</name>
</gene>
<evidence type="ECO:0000313" key="1">
    <source>
        <dbReference type="EMBL" id="MBJ8338748.1"/>
    </source>
</evidence>
<evidence type="ECO:0008006" key="3">
    <source>
        <dbReference type="Google" id="ProtNLM"/>
    </source>
</evidence>
<organism evidence="1 2">
    <name type="scientific">Antrihabitans stalagmiti</name>
    <dbReference type="NCBI Taxonomy" id="2799499"/>
    <lineage>
        <taxon>Bacteria</taxon>
        <taxon>Bacillati</taxon>
        <taxon>Actinomycetota</taxon>
        <taxon>Actinomycetes</taxon>
        <taxon>Mycobacteriales</taxon>
        <taxon>Nocardiaceae</taxon>
        <taxon>Antrihabitans</taxon>
    </lineage>
</organism>
<dbReference type="AlphaFoldDB" id="A0A934U3A7"/>
<dbReference type="InterPro" id="IPR036689">
    <property type="entry name" value="ESAT-6-like_sf"/>
</dbReference>